<proteinExistence type="inferred from homology"/>
<keyword evidence="2 6" id="KW-0288">FMN</keyword>
<name>A0A545AU32_9ACTN</name>
<evidence type="ECO:0000256" key="1">
    <source>
        <dbReference type="ARBA" id="ARBA00022630"/>
    </source>
</evidence>
<feature type="binding site" evidence="6">
    <location>
        <position position="153"/>
    </location>
    <ligand>
        <name>FMN</name>
        <dbReference type="ChEBI" id="CHEBI:58210"/>
    </ligand>
</feature>
<dbReference type="OrthoDB" id="9135350at2"/>
<gene>
    <name evidence="8" type="ORF">FL583_16825</name>
</gene>
<evidence type="ECO:0000256" key="2">
    <source>
        <dbReference type="ARBA" id="ARBA00022643"/>
    </source>
</evidence>
<dbReference type="InterPro" id="IPR036661">
    <property type="entry name" value="Luciferase-like_sf"/>
</dbReference>
<evidence type="ECO:0000313" key="8">
    <source>
        <dbReference type="EMBL" id="TQS44105.1"/>
    </source>
</evidence>
<evidence type="ECO:0000256" key="4">
    <source>
        <dbReference type="ARBA" id="ARBA00023033"/>
    </source>
</evidence>
<reference evidence="8 9" key="1">
    <citation type="submission" date="2019-07" db="EMBL/GenBank/DDBJ databases">
        <title>Cryptosporangium phraense sp. nov., isolated from plant litter.</title>
        <authorList>
            <person name="Suriyachadkun C."/>
        </authorList>
    </citation>
    <scope>NUCLEOTIDE SEQUENCE [LARGE SCALE GENOMIC DNA]</scope>
    <source>
        <strain evidence="8 9">A-T 5661</strain>
    </source>
</reference>
<evidence type="ECO:0000256" key="6">
    <source>
        <dbReference type="PIRSR" id="PIRSR000337-1"/>
    </source>
</evidence>
<evidence type="ECO:0000256" key="5">
    <source>
        <dbReference type="ARBA" id="ARBA00033748"/>
    </source>
</evidence>
<dbReference type="EMBL" id="VIRS01000010">
    <property type="protein sequence ID" value="TQS44105.1"/>
    <property type="molecule type" value="Genomic_DNA"/>
</dbReference>
<feature type="domain" description="Luciferase-like" evidence="7">
    <location>
        <begin position="35"/>
        <end position="358"/>
    </location>
</feature>
<keyword evidence="9" id="KW-1185">Reference proteome</keyword>
<dbReference type="PIRSF" id="PIRSF000337">
    <property type="entry name" value="NTA_MOA"/>
    <property type="match status" value="1"/>
</dbReference>
<dbReference type="InterPro" id="IPR016215">
    <property type="entry name" value="NTA_MOA"/>
</dbReference>
<feature type="binding site" evidence="6">
    <location>
        <position position="58"/>
    </location>
    <ligand>
        <name>FMN</name>
        <dbReference type="ChEBI" id="CHEBI:58210"/>
    </ligand>
</feature>
<evidence type="ECO:0000256" key="3">
    <source>
        <dbReference type="ARBA" id="ARBA00023002"/>
    </source>
</evidence>
<organism evidence="8 9">
    <name type="scientific">Cryptosporangium phraense</name>
    <dbReference type="NCBI Taxonomy" id="2593070"/>
    <lineage>
        <taxon>Bacteria</taxon>
        <taxon>Bacillati</taxon>
        <taxon>Actinomycetota</taxon>
        <taxon>Actinomycetes</taxon>
        <taxon>Cryptosporangiales</taxon>
        <taxon>Cryptosporangiaceae</taxon>
        <taxon>Cryptosporangium</taxon>
    </lineage>
</organism>
<dbReference type="InterPro" id="IPR011251">
    <property type="entry name" value="Luciferase-like_dom"/>
</dbReference>
<sequence>MHGGTVVRRLHLNAFFPFGPIYVWDELERPEQYYEFDGFAQLARTAERGLFTGVFLGDSQRLREHLGRITDTAVTGRPDQLVLFSYLAALTEKIGFVATLNTTFNDPIDLARRLATVHTLSHGRAGWNVVTTDNAWTGENFRRGNYLDHTHRYEHALAHLRTVQAYWDEELGSASHPVLFQAGESDEGRDFAARHAEAIFSRYLDYDQASAFAADLTARLGRVGRPRSDLAIFPGAKITLGDTRAEAEEKAAEFERRTWTDRRIRAVLESVWSRDLSAYDVDGPLPDVGPADPEQTVTHGVVNSRDQPLRTVGAWRTLAAERGYTIRGLVAHLSRTAQFVGTPGEVADRLAHYVRTGAIDGLNLVPNAVPTGFDEVVERLVPELQDRGIYPAEYAGSTLRDNLGLPAPVAHRIPTEARS</sequence>
<comment type="similarity">
    <text evidence="5">Belongs to the NtaA/SnaA/DszA monooxygenase family.</text>
</comment>
<feature type="binding site" evidence="6">
    <location>
        <position position="99"/>
    </location>
    <ligand>
        <name>FMN</name>
        <dbReference type="ChEBI" id="CHEBI:58210"/>
    </ligand>
</feature>
<keyword evidence="1 6" id="KW-0285">Flavoprotein</keyword>
<accession>A0A545AU32</accession>
<dbReference type="Gene3D" id="3.20.20.30">
    <property type="entry name" value="Luciferase-like domain"/>
    <property type="match status" value="1"/>
</dbReference>
<evidence type="ECO:0000313" key="9">
    <source>
        <dbReference type="Proteomes" id="UP000317982"/>
    </source>
</evidence>
<dbReference type="InParanoid" id="A0A545AU32"/>
<dbReference type="GO" id="GO:0004497">
    <property type="term" value="F:monooxygenase activity"/>
    <property type="evidence" value="ECO:0007669"/>
    <property type="project" value="UniProtKB-KW"/>
</dbReference>
<keyword evidence="4" id="KW-0503">Monooxygenase</keyword>
<evidence type="ECO:0000259" key="7">
    <source>
        <dbReference type="Pfam" id="PF00296"/>
    </source>
</evidence>
<feature type="binding site" evidence="6">
    <location>
        <position position="149"/>
    </location>
    <ligand>
        <name>FMN</name>
        <dbReference type="ChEBI" id="CHEBI:58210"/>
    </ligand>
</feature>
<dbReference type="PANTHER" id="PTHR30011">
    <property type="entry name" value="ALKANESULFONATE MONOOXYGENASE-RELATED"/>
    <property type="match status" value="1"/>
</dbReference>
<dbReference type="Pfam" id="PF00296">
    <property type="entry name" value="Bac_luciferase"/>
    <property type="match status" value="1"/>
</dbReference>
<dbReference type="PANTHER" id="PTHR30011:SF16">
    <property type="entry name" value="C2H2 FINGER DOMAIN TRANSCRIPTION FACTOR (EUROFUNG)-RELATED"/>
    <property type="match status" value="1"/>
</dbReference>
<dbReference type="Proteomes" id="UP000317982">
    <property type="component" value="Unassembled WGS sequence"/>
</dbReference>
<feature type="binding site" evidence="6">
    <location>
        <position position="185"/>
    </location>
    <ligand>
        <name>FMN</name>
        <dbReference type="ChEBI" id="CHEBI:58210"/>
    </ligand>
</feature>
<dbReference type="SUPFAM" id="SSF51679">
    <property type="entry name" value="Bacterial luciferase-like"/>
    <property type="match status" value="1"/>
</dbReference>
<dbReference type="GO" id="GO:0016705">
    <property type="term" value="F:oxidoreductase activity, acting on paired donors, with incorporation or reduction of molecular oxygen"/>
    <property type="evidence" value="ECO:0007669"/>
    <property type="project" value="InterPro"/>
</dbReference>
<keyword evidence="3" id="KW-0560">Oxidoreductase</keyword>
<protein>
    <submittedName>
        <fullName evidence="8">LLM class flavin-dependent oxidoreductase</fullName>
    </submittedName>
</protein>
<dbReference type="AlphaFoldDB" id="A0A545AU32"/>
<dbReference type="InterPro" id="IPR051260">
    <property type="entry name" value="Diverse_substr_monoxygenases"/>
</dbReference>
<comment type="caution">
    <text evidence="8">The sequence shown here is derived from an EMBL/GenBank/DDBJ whole genome shotgun (WGS) entry which is preliminary data.</text>
</comment>